<name>A0A4Y1ZCT5_9BACL</name>
<evidence type="ECO:0000313" key="4">
    <source>
        <dbReference type="Proteomes" id="UP000319716"/>
    </source>
</evidence>
<proteinExistence type="predicted"/>
<accession>A0A4Y1ZCT5</accession>
<evidence type="ECO:0000256" key="1">
    <source>
        <dbReference type="PROSITE-ProRule" id="PRU00464"/>
    </source>
</evidence>
<dbReference type="InterPro" id="IPR036265">
    <property type="entry name" value="HIT-like_sf"/>
</dbReference>
<dbReference type="GO" id="GO:0003824">
    <property type="term" value="F:catalytic activity"/>
    <property type="evidence" value="ECO:0007669"/>
    <property type="project" value="InterPro"/>
</dbReference>
<dbReference type="InterPro" id="IPR011146">
    <property type="entry name" value="HIT-like"/>
</dbReference>
<organism evidence="3 4">
    <name type="scientific">Sporolactobacillus inulinus</name>
    <dbReference type="NCBI Taxonomy" id="2078"/>
    <lineage>
        <taxon>Bacteria</taxon>
        <taxon>Bacillati</taxon>
        <taxon>Bacillota</taxon>
        <taxon>Bacilli</taxon>
        <taxon>Bacillales</taxon>
        <taxon>Sporolactobacillaceae</taxon>
        <taxon>Sporolactobacillus</taxon>
    </lineage>
</organism>
<sequence>MRFASCEFSFFLIIAKGIRYSILFDRNIVVQQEKKEVLRIMNWKENRIESAKNGTNPMVLAELKSGYAVIGDTQFLPGYCVLLPKREVFSLNDLAVPERSQFLTDMSLIGDAILKVCHPLRVNYDLLGNADAFLHAHIFPRYEWESEERRKKPVWLYDSSNWFDDDKQFSEEKHGKMKKELASYLSDCTF</sequence>
<evidence type="ECO:0000259" key="2">
    <source>
        <dbReference type="PROSITE" id="PS51084"/>
    </source>
</evidence>
<dbReference type="Gene3D" id="3.30.428.10">
    <property type="entry name" value="HIT-like"/>
    <property type="match status" value="1"/>
</dbReference>
<comment type="caution">
    <text evidence="1">Lacks conserved residue(s) required for the propagation of feature annotation.</text>
</comment>
<dbReference type="PROSITE" id="PS51084">
    <property type="entry name" value="HIT_2"/>
    <property type="match status" value="1"/>
</dbReference>
<gene>
    <name evidence="3" type="ORF">NBRC111894_2408</name>
</gene>
<evidence type="ECO:0000313" key="3">
    <source>
        <dbReference type="EMBL" id="GAY76854.1"/>
    </source>
</evidence>
<comment type="caution">
    <text evidence="3">The sequence shown here is derived from an EMBL/GenBank/DDBJ whole genome shotgun (WGS) entry which is preliminary data.</text>
</comment>
<reference evidence="3 4" key="1">
    <citation type="submission" date="2017-11" db="EMBL/GenBank/DDBJ databases">
        <title>Draft Genome Sequence of Sporolactobacillus inulinus NBRC 111894 Isolated from Koso, a Japanese Sugar-Vegetable Fermented Beverage.</title>
        <authorList>
            <person name="Chiou T.Y."/>
            <person name="Oshima K."/>
            <person name="Suda W."/>
            <person name="Hattori M."/>
            <person name="Takahashi T."/>
        </authorList>
    </citation>
    <scope>NUCLEOTIDE SEQUENCE [LARGE SCALE GENOMIC DNA]</scope>
    <source>
        <strain evidence="3 4">NBRC111894</strain>
    </source>
</reference>
<protein>
    <submittedName>
        <fullName evidence="3">Hit Family protein</fullName>
    </submittedName>
</protein>
<feature type="domain" description="HIT" evidence="2">
    <location>
        <begin position="46"/>
        <end position="148"/>
    </location>
</feature>
<dbReference type="Proteomes" id="UP000319716">
    <property type="component" value="Unassembled WGS sequence"/>
</dbReference>
<dbReference type="AlphaFoldDB" id="A0A4Y1ZCT5"/>
<dbReference type="SUPFAM" id="SSF54197">
    <property type="entry name" value="HIT-like"/>
    <property type="match status" value="1"/>
</dbReference>
<dbReference type="EMBL" id="BEXB01000018">
    <property type="protein sequence ID" value="GAY76854.1"/>
    <property type="molecule type" value="Genomic_DNA"/>
</dbReference>